<dbReference type="Pfam" id="PF16925">
    <property type="entry name" value="TetR_C_13"/>
    <property type="match status" value="1"/>
</dbReference>
<dbReference type="RefSeq" id="WP_152884615.1">
    <property type="nucleotide sequence ID" value="NZ_VJZD01000005.1"/>
</dbReference>
<dbReference type="InterPro" id="IPR011075">
    <property type="entry name" value="TetR_C"/>
</dbReference>
<feature type="domain" description="HTH tetR-type" evidence="5">
    <location>
        <begin position="6"/>
        <end position="66"/>
    </location>
</feature>
<dbReference type="OrthoDB" id="9805134at2"/>
<keyword evidence="2 4" id="KW-0238">DNA-binding</keyword>
<evidence type="ECO:0000256" key="1">
    <source>
        <dbReference type="ARBA" id="ARBA00023015"/>
    </source>
</evidence>
<dbReference type="GO" id="GO:0003677">
    <property type="term" value="F:DNA binding"/>
    <property type="evidence" value="ECO:0007669"/>
    <property type="project" value="UniProtKB-UniRule"/>
</dbReference>
<sequence length="191" mass="21132">MARTREFDIDQAVDRAMDLFWRRGYAETSLQDLLKELSIGSGSFYAAFGSKEQLYLRSLERYVSMQHADLKKILDGAPEIRPAVRTLLASLVEMDLADPVRGCLVVNSATQCGNLPAAGDRVNSAIRHVESFIAGALEQAQARGEISPEKDPRELARFLTTFIQGIRIVGQAKVGREFVEDALTTAMRALD</sequence>
<name>A0A5N8V852_9ACTN</name>
<dbReference type="Proteomes" id="UP000325849">
    <property type="component" value="Unassembled WGS sequence"/>
</dbReference>
<dbReference type="Gene3D" id="1.10.10.60">
    <property type="entry name" value="Homeodomain-like"/>
    <property type="match status" value="1"/>
</dbReference>
<evidence type="ECO:0000259" key="5">
    <source>
        <dbReference type="PROSITE" id="PS50977"/>
    </source>
</evidence>
<comment type="caution">
    <text evidence="6">The sequence shown here is derived from an EMBL/GenBank/DDBJ whole genome shotgun (WGS) entry which is preliminary data.</text>
</comment>
<keyword evidence="7" id="KW-1185">Reference proteome</keyword>
<dbReference type="InterPro" id="IPR009057">
    <property type="entry name" value="Homeodomain-like_sf"/>
</dbReference>
<gene>
    <name evidence="6" type="ORF">FNH09_02490</name>
</gene>
<evidence type="ECO:0000256" key="3">
    <source>
        <dbReference type="ARBA" id="ARBA00023163"/>
    </source>
</evidence>
<proteinExistence type="predicted"/>
<evidence type="ECO:0000256" key="4">
    <source>
        <dbReference type="PROSITE-ProRule" id="PRU00335"/>
    </source>
</evidence>
<keyword evidence="3" id="KW-0804">Transcription</keyword>
<dbReference type="PROSITE" id="PS01081">
    <property type="entry name" value="HTH_TETR_1"/>
    <property type="match status" value="1"/>
</dbReference>
<protein>
    <submittedName>
        <fullName evidence="6">TetR/AcrR family transcriptional regulator</fullName>
    </submittedName>
</protein>
<dbReference type="PANTHER" id="PTHR47506:SF1">
    <property type="entry name" value="HTH-TYPE TRANSCRIPTIONAL REGULATOR YJDC"/>
    <property type="match status" value="1"/>
</dbReference>
<keyword evidence="1" id="KW-0805">Transcription regulation</keyword>
<accession>A0A5N8V852</accession>
<dbReference type="SUPFAM" id="SSF48498">
    <property type="entry name" value="Tetracyclin repressor-like, C-terminal domain"/>
    <property type="match status" value="1"/>
</dbReference>
<dbReference type="AlphaFoldDB" id="A0A5N8V852"/>
<reference evidence="6 7" key="1">
    <citation type="submission" date="2019-07" db="EMBL/GenBank/DDBJ databases">
        <title>New species of Amycolatopsis and Streptomyces.</title>
        <authorList>
            <person name="Duangmal K."/>
            <person name="Teo W.F.A."/>
            <person name="Lipun K."/>
        </authorList>
    </citation>
    <scope>NUCLEOTIDE SEQUENCE [LARGE SCALE GENOMIC DNA]</scope>
    <source>
        <strain evidence="6 7">NBRC 109810</strain>
    </source>
</reference>
<dbReference type="SUPFAM" id="SSF46689">
    <property type="entry name" value="Homeodomain-like"/>
    <property type="match status" value="1"/>
</dbReference>
<evidence type="ECO:0000313" key="7">
    <source>
        <dbReference type="Proteomes" id="UP000325849"/>
    </source>
</evidence>
<evidence type="ECO:0000313" key="6">
    <source>
        <dbReference type="EMBL" id="MPY30218.1"/>
    </source>
</evidence>
<dbReference type="InterPro" id="IPR036271">
    <property type="entry name" value="Tet_transcr_reg_TetR-rel_C_sf"/>
</dbReference>
<dbReference type="InterPro" id="IPR023772">
    <property type="entry name" value="DNA-bd_HTH_TetR-type_CS"/>
</dbReference>
<dbReference type="Gene3D" id="1.10.357.10">
    <property type="entry name" value="Tetracycline Repressor, domain 2"/>
    <property type="match status" value="1"/>
</dbReference>
<dbReference type="PROSITE" id="PS50977">
    <property type="entry name" value="HTH_TETR_2"/>
    <property type="match status" value="1"/>
</dbReference>
<dbReference type="EMBL" id="VJZD01000005">
    <property type="protein sequence ID" value="MPY30218.1"/>
    <property type="molecule type" value="Genomic_DNA"/>
</dbReference>
<dbReference type="InterPro" id="IPR001647">
    <property type="entry name" value="HTH_TetR"/>
</dbReference>
<dbReference type="Pfam" id="PF00440">
    <property type="entry name" value="TetR_N"/>
    <property type="match status" value="1"/>
</dbReference>
<dbReference type="PANTHER" id="PTHR47506">
    <property type="entry name" value="TRANSCRIPTIONAL REGULATORY PROTEIN"/>
    <property type="match status" value="1"/>
</dbReference>
<feature type="DNA-binding region" description="H-T-H motif" evidence="4">
    <location>
        <begin position="29"/>
        <end position="48"/>
    </location>
</feature>
<evidence type="ECO:0000256" key="2">
    <source>
        <dbReference type="ARBA" id="ARBA00023125"/>
    </source>
</evidence>
<organism evidence="6 7">
    <name type="scientific">Streptomyces adustus</name>
    <dbReference type="NCBI Taxonomy" id="1609272"/>
    <lineage>
        <taxon>Bacteria</taxon>
        <taxon>Bacillati</taxon>
        <taxon>Actinomycetota</taxon>
        <taxon>Actinomycetes</taxon>
        <taxon>Kitasatosporales</taxon>
        <taxon>Streptomycetaceae</taxon>
        <taxon>Streptomyces</taxon>
    </lineage>
</organism>